<evidence type="ECO:0000256" key="1">
    <source>
        <dbReference type="ARBA" id="ARBA00004651"/>
    </source>
</evidence>
<sequence length="696" mass="79443">MVSMWQKKIDAQSIESKILISQQHCEIYPDQWQIDGDLLKFPATWIEGKQIVQFSYKFKSKNEKNLFLENKKTAIFLFSGEIKQPDSFTNENQFDYRQFLRSKNIANTVYISDLKEVENYQNNLRKSSLLSFIHNIRKYLIDYFGKIQQPLSGYCQLLLIGYYDSDFNGQIDIINKLGLLYLFSLSGMHVFYIIIAIRWLFTKLHVSDEICSFVLLLVLPLYLIIGGSSASLVRAVMMSWLIIANQSIFKTKLSGITAESCVLITNLYLCPGIIFSMGAQLSYLLTFILLINKEKGPVYLGLKLTIYSIPIVLWNTYEWNWLTAFLSIGIIPFFEWLIIPAVIIGSTIPILTFFCNKILVGFTAIFNFLSSLPFTWNYGKPPLFFVVFWSILFLLLERKKGRYKLFLYILISFILCAIIIRYPLNEQVIYFDIGQGDSTLIVEKFNKKITLIDTGGKISFNNEEWRKRESKTTGETIIANYLLSKGISEIDNLFLTHQDTDHVGNFPTFSKKIKIDNLFVPDGMEKLASFVIRLNNSAVKKENVHPISTVKVKRIGLFKILHPFGQGNGENKDSITVTFKLSGVSFIISGDLDQAGEKEVIKKNKLLKADILKTGHHGSKTSTAKEYVEQLKPKFAIISAGRNNRYGHPNVETLETLNGYHVPYVNTAEVGMIKILPTGNHEVKVETLLKGNGVIK</sequence>
<dbReference type="Proteomes" id="UP000051131">
    <property type="component" value="Unassembled WGS sequence"/>
</dbReference>
<dbReference type="InterPro" id="IPR025405">
    <property type="entry name" value="DUF4131"/>
</dbReference>
<proteinExistence type="predicted"/>
<dbReference type="InterPro" id="IPR004477">
    <property type="entry name" value="ComEC_N"/>
</dbReference>
<dbReference type="Gene3D" id="3.60.15.10">
    <property type="entry name" value="Ribonuclease Z/Hydroxyacylglutathione hydrolase-like"/>
    <property type="match status" value="1"/>
</dbReference>
<keyword evidence="4 6" id="KW-1133">Transmembrane helix</keyword>
<gene>
    <name evidence="8" type="ORF">FC80_GL000756</name>
</gene>
<evidence type="ECO:0000313" key="8">
    <source>
        <dbReference type="EMBL" id="KRM90764.1"/>
    </source>
</evidence>
<feature type="transmembrane region" description="Helical" evidence="6">
    <location>
        <begin position="321"/>
        <end position="343"/>
    </location>
</feature>
<dbReference type="Pfam" id="PF00753">
    <property type="entry name" value="Lactamase_B"/>
    <property type="match status" value="1"/>
</dbReference>
<keyword evidence="3 6" id="KW-0812">Transmembrane</keyword>
<dbReference type="GO" id="GO:0005886">
    <property type="term" value="C:plasma membrane"/>
    <property type="evidence" value="ECO:0007669"/>
    <property type="project" value="UniProtKB-SubCell"/>
</dbReference>
<dbReference type="Pfam" id="PF03772">
    <property type="entry name" value="Competence"/>
    <property type="match status" value="1"/>
</dbReference>
<dbReference type="InterPro" id="IPR001279">
    <property type="entry name" value="Metallo-B-lactamas"/>
</dbReference>
<dbReference type="AlphaFoldDB" id="A0A0R2CRF8"/>
<dbReference type="PANTHER" id="PTHR30619:SF7">
    <property type="entry name" value="BETA-LACTAMASE DOMAIN PROTEIN"/>
    <property type="match status" value="1"/>
</dbReference>
<dbReference type="GO" id="GO:0030420">
    <property type="term" value="P:establishment of competence for transformation"/>
    <property type="evidence" value="ECO:0007669"/>
    <property type="project" value="InterPro"/>
</dbReference>
<evidence type="ECO:0000256" key="6">
    <source>
        <dbReference type="SAM" id="Phobius"/>
    </source>
</evidence>
<comment type="subcellular location">
    <subcellularLocation>
        <location evidence="1">Cell membrane</location>
        <topology evidence="1">Multi-pass membrane protein</topology>
    </subcellularLocation>
</comment>
<keyword evidence="5 6" id="KW-0472">Membrane</keyword>
<keyword evidence="9" id="KW-1185">Reference proteome</keyword>
<dbReference type="PANTHER" id="PTHR30619">
    <property type="entry name" value="DNA INTERNALIZATION/COMPETENCE PROTEIN COMEC/REC2"/>
    <property type="match status" value="1"/>
</dbReference>
<dbReference type="NCBIfam" id="TIGR00360">
    <property type="entry name" value="ComEC_N-term"/>
    <property type="match status" value="1"/>
</dbReference>
<accession>A0A0R2CRF8</accession>
<feature type="transmembrane region" description="Helical" evidence="6">
    <location>
        <begin position="350"/>
        <end position="372"/>
    </location>
</feature>
<dbReference type="SUPFAM" id="SSF56281">
    <property type="entry name" value="Metallo-hydrolase/oxidoreductase"/>
    <property type="match status" value="1"/>
</dbReference>
<keyword evidence="2" id="KW-1003">Cell membrane</keyword>
<name>A0A0R2CRF8_9LACO</name>
<evidence type="ECO:0000256" key="4">
    <source>
        <dbReference type="ARBA" id="ARBA00022989"/>
    </source>
</evidence>
<feature type="transmembrane region" description="Helical" evidence="6">
    <location>
        <begin position="405"/>
        <end position="424"/>
    </location>
</feature>
<dbReference type="InterPro" id="IPR035681">
    <property type="entry name" value="ComA-like_MBL"/>
</dbReference>
<dbReference type="EMBL" id="AYZE01000014">
    <property type="protein sequence ID" value="KRM90764.1"/>
    <property type="molecule type" value="Genomic_DNA"/>
</dbReference>
<feature type="transmembrane region" description="Helical" evidence="6">
    <location>
        <begin position="213"/>
        <end position="243"/>
    </location>
</feature>
<feature type="transmembrane region" description="Helical" evidence="6">
    <location>
        <begin position="378"/>
        <end position="396"/>
    </location>
</feature>
<dbReference type="NCBIfam" id="TIGR00361">
    <property type="entry name" value="ComEC_Rec2"/>
    <property type="match status" value="1"/>
</dbReference>
<dbReference type="PATRIC" id="fig|1423729.3.peg.764"/>
<evidence type="ECO:0000256" key="3">
    <source>
        <dbReference type="ARBA" id="ARBA00022692"/>
    </source>
</evidence>
<dbReference type="InterPro" id="IPR004797">
    <property type="entry name" value="Competence_ComEC/Rec2"/>
</dbReference>
<dbReference type="STRING" id="1423729.FC80_GL000756"/>
<protein>
    <submittedName>
        <fullName evidence="8">ComE operon protein 3</fullName>
    </submittedName>
</protein>
<dbReference type="CDD" id="cd07731">
    <property type="entry name" value="ComA-like_MBL-fold"/>
    <property type="match status" value="1"/>
</dbReference>
<reference evidence="8 9" key="1">
    <citation type="journal article" date="2015" name="Genome Announc.">
        <title>Expanding the biotechnology potential of lactobacilli through comparative genomics of 213 strains and associated genera.</title>
        <authorList>
            <person name="Sun Z."/>
            <person name="Harris H.M."/>
            <person name="McCann A."/>
            <person name="Guo C."/>
            <person name="Argimon S."/>
            <person name="Zhang W."/>
            <person name="Yang X."/>
            <person name="Jeffery I.B."/>
            <person name="Cooney J.C."/>
            <person name="Kagawa T.F."/>
            <person name="Liu W."/>
            <person name="Song Y."/>
            <person name="Salvetti E."/>
            <person name="Wrobel A."/>
            <person name="Rasinkangas P."/>
            <person name="Parkhill J."/>
            <person name="Rea M.C."/>
            <person name="O'Sullivan O."/>
            <person name="Ritari J."/>
            <person name="Douillard F.P."/>
            <person name="Paul Ross R."/>
            <person name="Yang R."/>
            <person name="Briner A.E."/>
            <person name="Felis G.E."/>
            <person name="de Vos W.M."/>
            <person name="Barrangou R."/>
            <person name="Klaenhammer T.R."/>
            <person name="Caufield P.W."/>
            <person name="Cui Y."/>
            <person name="Zhang H."/>
            <person name="O'Toole P.W."/>
        </authorList>
    </citation>
    <scope>NUCLEOTIDE SEQUENCE [LARGE SCALE GENOMIC DNA]</scope>
    <source>
        <strain evidence="8 9">DSM 21116</strain>
    </source>
</reference>
<feature type="domain" description="Metallo-beta-lactamase" evidence="7">
    <location>
        <begin position="435"/>
        <end position="642"/>
    </location>
</feature>
<evidence type="ECO:0000313" key="9">
    <source>
        <dbReference type="Proteomes" id="UP000051131"/>
    </source>
</evidence>
<feature type="transmembrane region" description="Helical" evidence="6">
    <location>
        <begin position="263"/>
        <end position="291"/>
    </location>
</feature>
<evidence type="ECO:0000256" key="5">
    <source>
        <dbReference type="ARBA" id="ARBA00023136"/>
    </source>
</evidence>
<dbReference type="InterPro" id="IPR036866">
    <property type="entry name" value="RibonucZ/Hydroxyglut_hydro"/>
</dbReference>
<dbReference type="SMART" id="SM00849">
    <property type="entry name" value="Lactamase_B"/>
    <property type="match status" value="1"/>
</dbReference>
<dbReference type="Pfam" id="PF13567">
    <property type="entry name" value="DUF4131"/>
    <property type="match status" value="1"/>
</dbReference>
<evidence type="ECO:0000259" key="7">
    <source>
        <dbReference type="SMART" id="SM00849"/>
    </source>
</evidence>
<dbReference type="InterPro" id="IPR052159">
    <property type="entry name" value="Competence_DNA_uptake"/>
</dbReference>
<comment type="caution">
    <text evidence="8">The sequence shown here is derived from an EMBL/GenBank/DDBJ whole genome shotgun (WGS) entry which is preliminary data.</text>
</comment>
<feature type="transmembrane region" description="Helical" evidence="6">
    <location>
        <begin position="179"/>
        <end position="201"/>
    </location>
</feature>
<organism evidence="8 9">
    <name type="scientific">Liquorilactobacillus cacaonum DSM 21116</name>
    <dbReference type="NCBI Taxonomy" id="1423729"/>
    <lineage>
        <taxon>Bacteria</taxon>
        <taxon>Bacillati</taxon>
        <taxon>Bacillota</taxon>
        <taxon>Bacilli</taxon>
        <taxon>Lactobacillales</taxon>
        <taxon>Lactobacillaceae</taxon>
        <taxon>Liquorilactobacillus</taxon>
    </lineage>
</organism>
<evidence type="ECO:0000256" key="2">
    <source>
        <dbReference type="ARBA" id="ARBA00022475"/>
    </source>
</evidence>